<dbReference type="AlphaFoldDB" id="A0A7D9II25"/>
<keyword evidence="2" id="KW-1185">Reference proteome</keyword>
<dbReference type="GO" id="GO:0003729">
    <property type="term" value="F:mRNA binding"/>
    <property type="evidence" value="ECO:0007669"/>
    <property type="project" value="TreeGrafter"/>
</dbReference>
<dbReference type="GO" id="GO:0031087">
    <property type="term" value="P:deadenylation-independent decapping of nuclear-transcribed mRNA"/>
    <property type="evidence" value="ECO:0007669"/>
    <property type="project" value="TreeGrafter"/>
</dbReference>
<dbReference type="InterPro" id="IPR004443">
    <property type="entry name" value="YjeF_N_dom"/>
</dbReference>
<dbReference type="SUPFAM" id="SSF64153">
    <property type="entry name" value="YjeF N-terminal domain-like"/>
    <property type="match status" value="1"/>
</dbReference>
<name>A0A7D9II25_PARCT</name>
<reference evidence="1" key="1">
    <citation type="submission" date="2020-04" db="EMBL/GenBank/DDBJ databases">
        <authorList>
            <person name="Alioto T."/>
            <person name="Alioto T."/>
            <person name="Gomez Garrido J."/>
        </authorList>
    </citation>
    <scope>NUCLEOTIDE SEQUENCE</scope>
    <source>
        <strain evidence="1">A484AB</strain>
    </source>
</reference>
<protein>
    <submittedName>
        <fullName evidence="1">Enhancer of mRNA-decapping 3-like</fullName>
    </submittedName>
</protein>
<dbReference type="Gene3D" id="3.40.50.10260">
    <property type="entry name" value="YjeF N-terminal domain"/>
    <property type="match status" value="1"/>
</dbReference>
<evidence type="ECO:0000313" key="2">
    <source>
        <dbReference type="Proteomes" id="UP001152795"/>
    </source>
</evidence>
<dbReference type="PANTHER" id="PTHR13612:SF0">
    <property type="entry name" value="ENHANCER OF MRNA-DECAPPING PROTEIN 3"/>
    <property type="match status" value="1"/>
</dbReference>
<dbReference type="Pfam" id="PF03853">
    <property type="entry name" value="YjeF_N"/>
    <property type="match status" value="1"/>
</dbReference>
<accession>A0A7D9II25</accession>
<dbReference type="GO" id="GO:0033962">
    <property type="term" value="P:P-body assembly"/>
    <property type="evidence" value="ECO:0007669"/>
    <property type="project" value="TreeGrafter"/>
</dbReference>
<proteinExistence type="predicted"/>
<evidence type="ECO:0000313" key="1">
    <source>
        <dbReference type="EMBL" id="CAB4010986.1"/>
    </source>
</evidence>
<dbReference type="OrthoDB" id="5951691at2759"/>
<organism evidence="1 2">
    <name type="scientific">Paramuricea clavata</name>
    <name type="common">Red gorgonian</name>
    <name type="synonym">Violescent sea-whip</name>
    <dbReference type="NCBI Taxonomy" id="317549"/>
    <lineage>
        <taxon>Eukaryota</taxon>
        <taxon>Metazoa</taxon>
        <taxon>Cnidaria</taxon>
        <taxon>Anthozoa</taxon>
        <taxon>Octocorallia</taxon>
        <taxon>Malacalcyonacea</taxon>
        <taxon>Plexauridae</taxon>
        <taxon>Paramuricea</taxon>
    </lineage>
</organism>
<dbReference type="Proteomes" id="UP001152795">
    <property type="component" value="Unassembled WGS sequence"/>
</dbReference>
<dbReference type="InterPro" id="IPR036652">
    <property type="entry name" value="YjeF_N_dom_sf"/>
</dbReference>
<dbReference type="PROSITE" id="PS51385">
    <property type="entry name" value="YJEF_N"/>
    <property type="match status" value="1"/>
</dbReference>
<dbReference type="PANTHER" id="PTHR13612">
    <property type="entry name" value="ENHANCER OF MRNA-DECAPPING PROTEIN 3"/>
    <property type="match status" value="1"/>
</dbReference>
<comment type="caution">
    <text evidence="1">The sequence shown here is derived from an EMBL/GenBank/DDBJ whole genome shotgun (WGS) entry which is preliminary data.</text>
</comment>
<dbReference type="EMBL" id="CACRXK020006988">
    <property type="protein sequence ID" value="CAB4010986.1"/>
    <property type="molecule type" value="Genomic_DNA"/>
</dbReference>
<dbReference type="GO" id="GO:0000932">
    <property type="term" value="C:P-body"/>
    <property type="evidence" value="ECO:0007669"/>
    <property type="project" value="TreeGrafter"/>
</dbReference>
<sequence>MGFSESQRIENAGVCACQMALQLVGGSNRLTRRNAHQVPHVVILAGPNNVGIQAICAARHLANHKVQVTLSVPVKTEILVQHLALFFHTGSKLISNVADLPNEPVDLVIHALFSPEEESTNQMSPQLTSVNQWANDNKAPVLLLDPCSRSRMLGVESKWSLSFGLPLIDVPSECRTYLADLGIPKGIYSAVNINYTSPFGDKFVIALNH</sequence>
<gene>
    <name evidence="1" type="ORF">PACLA_8A071115</name>
</gene>